<organism evidence="1 2">
    <name type="scientific">Candidatus Protofrankia datiscae</name>
    <dbReference type="NCBI Taxonomy" id="2716812"/>
    <lineage>
        <taxon>Bacteria</taxon>
        <taxon>Bacillati</taxon>
        <taxon>Actinomycetota</taxon>
        <taxon>Actinomycetes</taxon>
        <taxon>Frankiales</taxon>
        <taxon>Frankiaceae</taxon>
        <taxon>Protofrankia</taxon>
    </lineage>
</organism>
<dbReference type="STRING" id="656024.FsymDg_2248"/>
<protein>
    <submittedName>
        <fullName evidence="1">Uncharacterized protein</fullName>
    </submittedName>
</protein>
<dbReference type="AlphaFoldDB" id="F8AZP6"/>
<dbReference type="Proteomes" id="UP000001549">
    <property type="component" value="Chromosome"/>
</dbReference>
<evidence type="ECO:0000313" key="1">
    <source>
        <dbReference type="EMBL" id="AEH09649.1"/>
    </source>
</evidence>
<evidence type="ECO:0000313" key="2">
    <source>
        <dbReference type="Proteomes" id="UP000001549"/>
    </source>
</evidence>
<gene>
    <name evidence="1" type="ordered locus">FsymDg_2248</name>
</gene>
<proteinExistence type="predicted"/>
<dbReference type="HOGENOM" id="CLU_2206190_0_0_11"/>
<keyword evidence="2" id="KW-1185">Reference proteome</keyword>
<dbReference type="EMBL" id="CP002801">
    <property type="protein sequence ID" value="AEH09649.1"/>
    <property type="molecule type" value="Genomic_DNA"/>
</dbReference>
<dbReference type="KEGG" id="fsy:FsymDg_2248"/>
<name>F8AZP6_9ACTN</name>
<reference evidence="1 2" key="1">
    <citation type="submission" date="2011-05" db="EMBL/GenBank/DDBJ databases">
        <title>Complete sequence of chromosome of Frankia symbiont of Datisca glomerata.</title>
        <authorList>
            <consortium name="US DOE Joint Genome Institute"/>
            <person name="Lucas S."/>
            <person name="Han J."/>
            <person name="Lapidus A."/>
            <person name="Cheng J.-F."/>
            <person name="Goodwin L."/>
            <person name="Pitluck S."/>
            <person name="Peters L."/>
            <person name="Mikhailova N."/>
            <person name="Chertkov O."/>
            <person name="Teshima H."/>
            <person name="Han C."/>
            <person name="Tapia R."/>
            <person name="Land M."/>
            <person name="Hauser L."/>
            <person name="Kyrpides N."/>
            <person name="Ivanova N."/>
            <person name="Pagani I."/>
            <person name="Berry A."/>
            <person name="Pawlowski K."/>
            <person name="Persson T."/>
            <person name="Vanden Heuvel B."/>
            <person name="Benson D."/>
            <person name="Woyke T."/>
        </authorList>
    </citation>
    <scope>NUCLEOTIDE SEQUENCE [LARGE SCALE GENOMIC DNA]</scope>
    <source>
        <strain evidence="2">4085684</strain>
    </source>
</reference>
<dbReference type="RefSeq" id="WP_013873581.1">
    <property type="nucleotide sequence ID" value="NC_015656.1"/>
</dbReference>
<accession>F8AZP6</accession>
<sequence length="107" mass="11245">MSTYNIGSVSGQGNVFGDNNQVTNQIAVPAATRGALENLRAALRDNADDLTDPDGMRRATDELEEELTADAPDRGRISRLLRGLLLGAGTVTAVTTALEGLENTVFG</sequence>